<feature type="transmembrane region" description="Helical" evidence="8">
    <location>
        <begin position="149"/>
        <end position="174"/>
    </location>
</feature>
<feature type="transmembrane region" description="Helical" evidence="8">
    <location>
        <begin position="97"/>
        <end position="117"/>
    </location>
</feature>
<dbReference type="Proteomes" id="UP001056539">
    <property type="component" value="Chromosome"/>
</dbReference>
<feature type="transmembrane region" description="Helical" evidence="8">
    <location>
        <begin position="314"/>
        <end position="332"/>
    </location>
</feature>
<dbReference type="GO" id="GO:0015295">
    <property type="term" value="F:solute:proton symporter activity"/>
    <property type="evidence" value="ECO:0007669"/>
    <property type="project" value="TreeGrafter"/>
</dbReference>
<evidence type="ECO:0000313" key="10">
    <source>
        <dbReference type="Proteomes" id="UP001056539"/>
    </source>
</evidence>
<dbReference type="RefSeq" id="WP_271435089.1">
    <property type="nucleotide sequence ID" value="NZ_CP073355.1"/>
</dbReference>
<feature type="transmembrane region" description="Helical" evidence="8">
    <location>
        <begin position="216"/>
        <end position="236"/>
    </location>
</feature>
<organism evidence="9 10">
    <name type="scientific">Thermospira aquatica</name>
    <dbReference type="NCBI Taxonomy" id="2828656"/>
    <lineage>
        <taxon>Bacteria</taxon>
        <taxon>Pseudomonadati</taxon>
        <taxon>Spirochaetota</taxon>
        <taxon>Spirochaetia</taxon>
        <taxon>Brevinematales</taxon>
        <taxon>Thermospiraceae</taxon>
        <taxon>Thermospira</taxon>
    </lineage>
</organism>
<evidence type="ECO:0000256" key="2">
    <source>
        <dbReference type="ARBA" id="ARBA00010100"/>
    </source>
</evidence>
<accession>A0AAX3BCI7</accession>
<dbReference type="AlphaFoldDB" id="A0AAX3BCI7"/>
<reference evidence="9" key="1">
    <citation type="submission" date="2021-04" db="EMBL/GenBank/DDBJ databases">
        <authorList>
            <person name="Postec A."/>
        </authorList>
    </citation>
    <scope>NUCLEOTIDE SEQUENCE</scope>
    <source>
        <strain evidence="9">F1F22</strain>
    </source>
</reference>
<evidence type="ECO:0000256" key="8">
    <source>
        <dbReference type="RuleBase" id="RU365092"/>
    </source>
</evidence>
<feature type="transmembrane region" description="Helical" evidence="8">
    <location>
        <begin position="186"/>
        <end position="204"/>
    </location>
</feature>
<name>A0AAX3BCI7_9SPIR</name>
<comment type="function">
    <text evidence="8">Uptake of L-lactate across the membrane. Can also transport D-lactate and glycolate.</text>
</comment>
<sequence length="496" mass="53502">MNIPFWLKILFAFLPFLWLFTGILGTPLKTHTVTFLALLVTTLLAFVGWQADPALVGISYLEGLVMAVVPIIWVILAAVFTYELSVKTKSINKLQNFLSRLSPEPAIQAVIIAFGFGGFLESVAGFGTAVAIPTAMLVGMGFSPLRAVLLSLVANSVPVAFGALGIPVIVLSRITELSLASLTQAIAWQLFIFSLLIPIVLVLISEWKKLPPLSVWIQAFFFGVIFTFIQTAVAIFVGPELVAVLASLGVLFVAFLIRFKAVKNDLVDISSSLAPYGFLLLFVLLTRLFPLPFLKAFPFVLRWSFQEHTIAIEWLTTPGTLLFLATLIGSLFQKASWGDITDALKQTVTKLRTSMLTIINIVIMAKIMGNTPMISDLSFALAKATGPLFPFFSPLLGALGTFVTGSDTSSNILFGRLQRDTALGLSLDPVWITAANTSGATAGKMISPQSIAVASAAVGLHGSEGKILSRSLWFCIGYVFLLGVLVATKSWLIIGH</sequence>
<feature type="transmembrane region" description="Helical" evidence="8">
    <location>
        <begin position="391"/>
        <end position="414"/>
    </location>
</feature>
<feature type="transmembrane region" description="Helical" evidence="8">
    <location>
        <begin position="242"/>
        <end position="261"/>
    </location>
</feature>
<evidence type="ECO:0000256" key="3">
    <source>
        <dbReference type="ARBA" id="ARBA00022448"/>
    </source>
</evidence>
<proteinExistence type="inferred from homology"/>
<keyword evidence="10" id="KW-1185">Reference proteome</keyword>
<dbReference type="Pfam" id="PF02652">
    <property type="entry name" value="Lactate_perm"/>
    <property type="match status" value="1"/>
</dbReference>
<keyword evidence="3 8" id="KW-0813">Transport</keyword>
<keyword evidence="6 8" id="KW-1133">Transmembrane helix</keyword>
<dbReference type="PANTHER" id="PTHR30003">
    <property type="entry name" value="L-LACTATE PERMEASE"/>
    <property type="match status" value="1"/>
</dbReference>
<reference evidence="9" key="2">
    <citation type="submission" date="2022-06" db="EMBL/GenBank/DDBJ databases">
        <title>Thermospira aquatica gen. nov., sp. nov.</title>
        <authorList>
            <person name="Ben Ali Gam Z."/>
            <person name="Labat M."/>
        </authorList>
    </citation>
    <scope>NUCLEOTIDE SEQUENCE</scope>
    <source>
        <strain evidence="9">F1F22</strain>
    </source>
</reference>
<keyword evidence="4 8" id="KW-1003">Cell membrane</keyword>
<evidence type="ECO:0000313" key="9">
    <source>
        <dbReference type="EMBL" id="URA09957.1"/>
    </source>
</evidence>
<protein>
    <recommendedName>
        <fullName evidence="8">L-lactate permease</fullName>
    </recommendedName>
</protein>
<feature type="transmembrane region" description="Helical" evidence="8">
    <location>
        <begin position="273"/>
        <end position="294"/>
    </location>
</feature>
<comment type="subcellular location">
    <subcellularLocation>
        <location evidence="1 8">Cell membrane</location>
        <topology evidence="1 8">Multi-pass membrane protein</topology>
    </subcellularLocation>
</comment>
<feature type="transmembrane region" description="Helical" evidence="8">
    <location>
        <begin position="63"/>
        <end position="85"/>
    </location>
</feature>
<dbReference type="GO" id="GO:0005886">
    <property type="term" value="C:plasma membrane"/>
    <property type="evidence" value="ECO:0007669"/>
    <property type="project" value="UniProtKB-SubCell"/>
</dbReference>
<feature type="transmembrane region" description="Helical" evidence="8">
    <location>
        <begin position="33"/>
        <end position="51"/>
    </location>
</feature>
<feature type="transmembrane region" description="Helical" evidence="8">
    <location>
        <begin position="353"/>
        <end position="371"/>
    </location>
</feature>
<feature type="transmembrane region" description="Helical" evidence="8">
    <location>
        <begin position="472"/>
        <end position="494"/>
    </location>
</feature>
<evidence type="ECO:0000256" key="1">
    <source>
        <dbReference type="ARBA" id="ARBA00004651"/>
    </source>
</evidence>
<comment type="similarity">
    <text evidence="2 8">Belongs to the lactate permease family.</text>
</comment>
<keyword evidence="7 8" id="KW-0472">Membrane</keyword>
<dbReference type="PANTHER" id="PTHR30003:SF0">
    <property type="entry name" value="GLYCOLATE PERMEASE GLCA-RELATED"/>
    <property type="match status" value="1"/>
</dbReference>
<feature type="transmembrane region" description="Helical" evidence="8">
    <location>
        <begin position="6"/>
        <end position="26"/>
    </location>
</feature>
<evidence type="ECO:0000256" key="7">
    <source>
        <dbReference type="ARBA" id="ARBA00023136"/>
    </source>
</evidence>
<gene>
    <name evidence="9" type="ORF">KDW03_10825</name>
</gene>
<evidence type="ECO:0000256" key="4">
    <source>
        <dbReference type="ARBA" id="ARBA00022475"/>
    </source>
</evidence>
<dbReference type="KEGG" id="taqu:KDW03_10825"/>
<evidence type="ECO:0000256" key="5">
    <source>
        <dbReference type="ARBA" id="ARBA00022692"/>
    </source>
</evidence>
<dbReference type="GO" id="GO:0015129">
    <property type="term" value="F:lactate transmembrane transporter activity"/>
    <property type="evidence" value="ECO:0007669"/>
    <property type="project" value="UniProtKB-UniRule"/>
</dbReference>
<evidence type="ECO:0000256" key="6">
    <source>
        <dbReference type="ARBA" id="ARBA00022989"/>
    </source>
</evidence>
<dbReference type="InterPro" id="IPR003804">
    <property type="entry name" value="Lactate_perm"/>
</dbReference>
<keyword evidence="5 8" id="KW-0812">Transmembrane</keyword>
<dbReference type="EMBL" id="CP073355">
    <property type="protein sequence ID" value="URA09957.1"/>
    <property type="molecule type" value="Genomic_DNA"/>
</dbReference>